<dbReference type="GO" id="GO:0008270">
    <property type="term" value="F:zinc ion binding"/>
    <property type="evidence" value="ECO:0007669"/>
    <property type="project" value="InterPro"/>
</dbReference>
<evidence type="ECO:0000313" key="11">
    <source>
        <dbReference type="Proteomes" id="UP000240212"/>
    </source>
</evidence>
<reference evidence="10 11" key="1">
    <citation type="submission" date="2018-03" db="EMBL/GenBank/DDBJ databases">
        <title>Draft genome sequence of the first documented clinical Siccibacter turicensis isolate in Austria.</title>
        <authorList>
            <person name="Lepuschitz S."/>
            <person name="Pekard-Amenitsch S."/>
            <person name="Haunold R."/>
            <person name="Schill S."/>
            <person name="Mach R."/>
            <person name="Allerberger F."/>
            <person name="Ruppitsch W."/>
            <person name="Forsythe S.J."/>
        </authorList>
    </citation>
    <scope>NUCLEOTIDE SEQUENCE [LARGE SCALE GENOMIC DNA]</scope>
    <source>
        <strain evidence="10 11">6100069499-17</strain>
    </source>
</reference>
<dbReference type="SMART" id="SM00829">
    <property type="entry name" value="PKS_ER"/>
    <property type="match status" value="1"/>
</dbReference>
<protein>
    <recommendedName>
        <fullName evidence="3">alcohol dehydrogenase</fullName>
        <ecNumber evidence="3">1.1.1.1</ecNumber>
    </recommendedName>
</protein>
<dbReference type="STRING" id="1388748.GCA_000463155_03025"/>
<accession>A0A2P8VM62</accession>
<proteinExistence type="inferred from homology"/>
<evidence type="ECO:0000256" key="8">
    <source>
        <dbReference type="RuleBase" id="RU361277"/>
    </source>
</evidence>
<evidence type="ECO:0000256" key="4">
    <source>
        <dbReference type="ARBA" id="ARBA00022723"/>
    </source>
</evidence>
<evidence type="ECO:0000256" key="3">
    <source>
        <dbReference type="ARBA" id="ARBA00013190"/>
    </source>
</evidence>
<dbReference type="RefSeq" id="WP_106876415.1">
    <property type="nucleotide sequence ID" value="NZ_JAXCWX010000001.1"/>
</dbReference>
<dbReference type="InterPro" id="IPR020843">
    <property type="entry name" value="ER"/>
</dbReference>
<dbReference type="SUPFAM" id="SSF51735">
    <property type="entry name" value="NAD(P)-binding Rossmann-fold domains"/>
    <property type="match status" value="1"/>
</dbReference>
<dbReference type="EC" id="1.1.1.1" evidence="3"/>
<comment type="similarity">
    <text evidence="2 8">Belongs to the zinc-containing alcohol dehydrogenase family.</text>
</comment>
<sequence length="340" mass="35785">MKAAVVSKDRSVEIIDKTVRPLEHGEALLGMECCGVCHTDLHVKNGDFGDVTGRTLGHEGIGVVKAIGPGVTSLKVGDRASVAWFFRGCGHCEYCNSGNETLCRTVTNAGYTVDGGMAEECIVVADYAVKVPDGLDSAAASSITCAGVTTYKAVKISNIKPGQWIVIYGLGGLGNLALQYAKNVFNAKVIAVDVNDLQLDFAKESGADLVINSRNEDAAKIIQEQTGGAHAAVVTAVAKAAFNSAVDAVRAGARIVAVGLPSESMSLNIPRLVLDGIEVVGSLVGTRQDLAEAFQFAAEGKVKPTVTLRPLEDINAIFHEMESGKIKGRMVIDFKHKSVR</sequence>
<organism evidence="10 11">
    <name type="scientific">Siccibacter turicensis</name>
    <dbReference type="NCBI Taxonomy" id="357233"/>
    <lineage>
        <taxon>Bacteria</taxon>
        <taxon>Pseudomonadati</taxon>
        <taxon>Pseudomonadota</taxon>
        <taxon>Gammaproteobacteria</taxon>
        <taxon>Enterobacterales</taxon>
        <taxon>Enterobacteriaceae</taxon>
        <taxon>Siccibacter</taxon>
    </lineage>
</organism>
<dbReference type="GO" id="GO:0004022">
    <property type="term" value="F:alcohol dehydrogenase (NAD+) activity"/>
    <property type="evidence" value="ECO:0007669"/>
    <property type="project" value="UniProtKB-EC"/>
</dbReference>
<dbReference type="SUPFAM" id="SSF50129">
    <property type="entry name" value="GroES-like"/>
    <property type="match status" value="1"/>
</dbReference>
<evidence type="ECO:0000256" key="5">
    <source>
        <dbReference type="ARBA" id="ARBA00022833"/>
    </source>
</evidence>
<keyword evidence="11" id="KW-1185">Reference proteome</keyword>
<gene>
    <name evidence="10" type="ORF">C7G83_04655</name>
</gene>
<comment type="cofactor">
    <cofactor evidence="1 8">
        <name>Zn(2+)</name>
        <dbReference type="ChEBI" id="CHEBI:29105"/>
    </cofactor>
</comment>
<dbReference type="FunFam" id="3.40.50.720:FF:000039">
    <property type="entry name" value="Alcohol dehydrogenase AdhP"/>
    <property type="match status" value="1"/>
</dbReference>
<evidence type="ECO:0000256" key="6">
    <source>
        <dbReference type="ARBA" id="ARBA00023002"/>
    </source>
</evidence>
<keyword evidence="7" id="KW-0520">NAD</keyword>
<dbReference type="InterPro" id="IPR013154">
    <property type="entry name" value="ADH-like_N"/>
</dbReference>
<dbReference type="EMBL" id="PYEP01000002">
    <property type="protein sequence ID" value="PSN08655.1"/>
    <property type="molecule type" value="Genomic_DNA"/>
</dbReference>
<dbReference type="PANTHER" id="PTHR42940:SF8">
    <property type="entry name" value="VACUOLAR PROTEIN SORTING-ASSOCIATED PROTEIN 11"/>
    <property type="match status" value="1"/>
</dbReference>
<dbReference type="Proteomes" id="UP000240212">
    <property type="component" value="Unassembled WGS sequence"/>
</dbReference>
<dbReference type="AlphaFoldDB" id="A0A2P8VM62"/>
<dbReference type="Pfam" id="PF00107">
    <property type="entry name" value="ADH_zinc_N"/>
    <property type="match status" value="1"/>
</dbReference>
<comment type="caution">
    <text evidence="10">The sequence shown here is derived from an EMBL/GenBank/DDBJ whole genome shotgun (WGS) entry which is preliminary data.</text>
</comment>
<dbReference type="NCBIfam" id="NF006940">
    <property type="entry name" value="PRK09422.1"/>
    <property type="match status" value="1"/>
</dbReference>
<name>A0A2P8VM62_9ENTR</name>
<evidence type="ECO:0000259" key="9">
    <source>
        <dbReference type="SMART" id="SM00829"/>
    </source>
</evidence>
<dbReference type="InterPro" id="IPR002328">
    <property type="entry name" value="ADH_Zn_CS"/>
</dbReference>
<dbReference type="OrthoDB" id="9771084at2"/>
<evidence type="ECO:0000256" key="7">
    <source>
        <dbReference type="ARBA" id="ARBA00023027"/>
    </source>
</evidence>
<evidence type="ECO:0000256" key="2">
    <source>
        <dbReference type="ARBA" id="ARBA00008072"/>
    </source>
</evidence>
<keyword evidence="5 8" id="KW-0862">Zinc</keyword>
<dbReference type="CDD" id="cd08297">
    <property type="entry name" value="CAD3"/>
    <property type="match status" value="1"/>
</dbReference>
<dbReference type="InterPro" id="IPR011032">
    <property type="entry name" value="GroES-like_sf"/>
</dbReference>
<dbReference type="Gene3D" id="3.90.180.10">
    <property type="entry name" value="Medium-chain alcohol dehydrogenases, catalytic domain"/>
    <property type="match status" value="1"/>
</dbReference>
<dbReference type="Pfam" id="PF08240">
    <property type="entry name" value="ADH_N"/>
    <property type="match status" value="1"/>
</dbReference>
<keyword evidence="6" id="KW-0560">Oxidoreductase</keyword>
<evidence type="ECO:0000313" key="10">
    <source>
        <dbReference type="EMBL" id="PSN08655.1"/>
    </source>
</evidence>
<keyword evidence="4 8" id="KW-0479">Metal-binding</keyword>
<dbReference type="PANTHER" id="PTHR42940">
    <property type="entry name" value="ALCOHOL DEHYDROGENASE 1-RELATED"/>
    <property type="match status" value="1"/>
</dbReference>
<dbReference type="Gene3D" id="3.40.50.720">
    <property type="entry name" value="NAD(P)-binding Rossmann-like Domain"/>
    <property type="match status" value="1"/>
</dbReference>
<feature type="domain" description="Enoyl reductase (ER)" evidence="9">
    <location>
        <begin position="8"/>
        <end position="332"/>
    </location>
</feature>
<dbReference type="InterPro" id="IPR036291">
    <property type="entry name" value="NAD(P)-bd_dom_sf"/>
</dbReference>
<dbReference type="InterPro" id="IPR013149">
    <property type="entry name" value="ADH-like_C"/>
</dbReference>
<evidence type="ECO:0000256" key="1">
    <source>
        <dbReference type="ARBA" id="ARBA00001947"/>
    </source>
</evidence>
<dbReference type="PROSITE" id="PS00059">
    <property type="entry name" value="ADH_ZINC"/>
    <property type="match status" value="1"/>
</dbReference>